<comment type="caution">
    <text evidence="2">The sequence shown here is derived from an EMBL/GenBank/DDBJ whole genome shotgun (WGS) entry which is preliminary data.</text>
</comment>
<dbReference type="PANTHER" id="PTHR45589:SF1">
    <property type="entry name" value="WD REPEAT DOMAIN 62, ISOFORM G"/>
    <property type="match status" value="1"/>
</dbReference>
<dbReference type="PANTHER" id="PTHR45589">
    <property type="entry name" value="WD REPEAT DOMAIN 62, ISOFORM G"/>
    <property type="match status" value="1"/>
</dbReference>
<dbReference type="Gene3D" id="2.130.10.10">
    <property type="entry name" value="YVTN repeat-like/Quinoprotein amine dehydrogenase"/>
    <property type="match status" value="2"/>
</dbReference>
<protein>
    <recommendedName>
        <fullName evidence="4">WD40 repeat-like protein</fullName>
    </recommendedName>
</protein>
<evidence type="ECO:0000313" key="3">
    <source>
        <dbReference type="Proteomes" id="UP000769157"/>
    </source>
</evidence>
<evidence type="ECO:0008006" key="4">
    <source>
        <dbReference type="Google" id="ProtNLM"/>
    </source>
</evidence>
<reference evidence="2" key="2">
    <citation type="submission" date="2021-01" db="EMBL/GenBank/DDBJ databases">
        <authorList>
            <person name="Schikora-Tamarit M.A."/>
        </authorList>
    </citation>
    <scope>NUCLEOTIDE SEQUENCE</scope>
    <source>
        <strain evidence="2">CBS6075</strain>
    </source>
</reference>
<dbReference type="InterPro" id="IPR036322">
    <property type="entry name" value="WD40_repeat_dom_sf"/>
</dbReference>
<accession>A0A9P8PHE8</accession>
<feature type="region of interest" description="Disordered" evidence="1">
    <location>
        <begin position="724"/>
        <end position="806"/>
    </location>
</feature>
<dbReference type="SUPFAM" id="SSF50978">
    <property type="entry name" value="WD40 repeat-like"/>
    <property type="match status" value="2"/>
</dbReference>
<dbReference type="SMART" id="SM00320">
    <property type="entry name" value="WD40"/>
    <property type="match status" value="8"/>
</dbReference>
<dbReference type="Proteomes" id="UP000769157">
    <property type="component" value="Unassembled WGS sequence"/>
</dbReference>
<feature type="compositionally biased region" description="Polar residues" evidence="1">
    <location>
        <begin position="792"/>
        <end position="802"/>
    </location>
</feature>
<reference evidence="2" key="1">
    <citation type="journal article" date="2021" name="Open Biol.">
        <title>Shared evolutionary footprints suggest mitochondrial oxidative damage underlies multiple complex I losses in fungi.</title>
        <authorList>
            <person name="Schikora-Tamarit M.A."/>
            <person name="Marcet-Houben M."/>
            <person name="Nosek J."/>
            <person name="Gabaldon T."/>
        </authorList>
    </citation>
    <scope>NUCLEOTIDE SEQUENCE</scope>
    <source>
        <strain evidence="2">CBS6075</strain>
    </source>
</reference>
<dbReference type="InterPro" id="IPR052779">
    <property type="entry name" value="WDR62"/>
</dbReference>
<evidence type="ECO:0000256" key="1">
    <source>
        <dbReference type="SAM" id="MobiDB-lite"/>
    </source>
</evidence>
<dbReference type="OrthoDB" id="6252103at2759"/>
<sequence length="898" mass="99476">MSELTIEKIYGTSSESPAQFVAQGDYIAYTASGGVVVCKVNKDLKIQWQKFFCANNVLSGQTTTKVDEYGFPLAGEPELVTRDGLGSSDEPDSPSTTKTIKIRKQDEPGSSSLANKVRSINCIAISPDKRLLAVGEVGYQPRILIYSLARNCSCRPIHIIQEHQFGINSLCFSSDSKKLCSLGLVNDGFLIVWKFVNKRFVFAGSNKCSSIVNKLFWHDDYIITLGLRHIKVWREDSVRTSTILKGRNVLLKNFLNSSFIDIDCLNFSELLVASDQGDLGLMNLDDESIVLRKIYQLPSDTNQFRIDHAHENLVVGGKDLKIIPLNEIFTAPLNDTIRPTPSSPTKIVKKSGILALETLFEFENLVYLQDEQIYYTDSLLQNGKPKVLISSLASKLNGLKRCANNDILIWSKDGVVKRLHDKEFVFCHSVDLPAGDLMDNALSALDSYADSLVLGDRFGNLTFSQKRDDFMKGYKETYKVRAHESSINDIVMFEVGEYSFVASCSRDRTIQLFMKKDDSEWSLFQTLTVHKGNVIKLLFTRGLVIASSSDRTLSIHKISVGDEGPVLSQEKIISIKNSALSFYATEDELVVATNDKNLLIYNLKTFESVKSLKLYNRNFDPLQIDNLEIHEHLLFASSPDKCIRLFGYKDGKLLSSQWGHSETIIGLLYDTATKTLMTASHDGCMFSWILNGGGVVSESALSSPLTSSTSQDIVSPPKVVRKIVPGPELTPMKSAVLSTPKLSASRSPSISRSPSVRASRTTRSPTASAEKPATPSSSLTSRSFGPRAGSVRSDTTPTSNVRSRLAGMKLEKTEKKGDTANALAEQLILDLRKLQAKLVEEESLEPPTVQNLSTQLNRTLKLLPNHDENLLNEYGTVLMDKLLGALEGGRDKENIENI</sequence>
<evidence type="ECO:0000313" key="2">
    <source>
        <dbReference type="EMBL" id="KAH3671842.1"/>
    </source>
</evidence>
<name>A0A9P8PHE8_9ASCO</name>
<dbReference type="Pfam" id="PF00400">
    <property type="entry name" value="WD40"/>
    <property type="match status" value="2"/>
</dbReference>
<dbReference type="AlphaFoldDB" id="A0A9P8PHE8"/>
<proteinExistence type="predicted"/>
<dbReference type="EMBL" id="JAEUBE010000042">
    <property type="protein sequence ID" value="KAH3671842.1"/>
    <property type="molecule type" value="Genomic_DNA"/>
</dbReference>
<organism evidence="2 3">
    <name type="scientific">Ogataea philodendri</name>
    <dbReference type="NCBI Taxonomy" id="1378263"/>
    <lineage>
        <taxon>Eukaryota</taxon>
        <taxon>Fungi</taxon>
        <taxon>Dikarya</taxon>
        <taxon>Ascomycota</taxon>
        <taxon>Saccharomycotina</taxon>
        <taxon>Pichiomycetes</taxon>
        <taxon>Pichiales</taxon>
        <taxon>Pichiaceae</taxon>
        <taxon>Ogataea</taxon>
    </lineage>
</organism>
<gene>
    <name evidence="2" type="ORF">OGAPHI_000028</name>
</gene>
<feature type="compositionally biased region" description="Low complexity" evidence="1">
    <location>
        <begin position="743"/>
        <end position="759"/>
    </location>
</feature>
<dbReference type="RefSeq" id="XP_046064957.1">
    <property type="nucleotide sequence ID" value="XM_046203928.1"/>
</dbReference>
<dbReference type="GeneID" id="70231996"/>
<feature type="region of interest" description="Disordered" evidence="1">
    <location>
        <begin position="80"/>
        <end position="112"/>
    </location>
</feature>
<dbReference type="InterPro" id="IPR015943">
    <property type="entry name" value="WD40/YVTN_repeat-like_dom_sf"/>
</dbReference>
<dbReference type="InterPro" id="IPR001680">
    <property type="entry name" value="WD40_rpt"/>
</dbReference>
<feature type="compositionally biased region" description="Polar residues" evidence="1">
    <location>
        <begin position="774"/>
        <end position="783"/>
    </location>
</feature>
<keyword evidence="3" id="KW-1185">Reference proteome</keyword>